<dbReference type="PANTHER" id="PTHR46564">
    <property type="entry name" value="TRANSPOSASE"/>
    <property type="match status" value="1"/>
</dbReference>
<reference evidence="1" key="1">
    <citation type="submission" date="2023-03" db="EMBL/GenBank/DDBJ databases">
        <title>Massive genome expansion in bonnet fungi (Mycena s.s.) driven by repeated elements and novel gene families across ecological guilds.</title>
        <authorList>
            <consortium name="Lawrence Berkeley National Laboratory"/>
            <person name="Harder C.B."/>
            <person name="Miyauchi S."/>
            <person name="Viragh M."/>
            <person name="Kuo A."/>
            <person name="Thoen E."/>
            <person name="Andreopoulos B."/>
            <person name="Lu D."/>
            <person name="Skrede I."/>
            <person name="Drula E."/>
            <person name="Henrissat B."/>
            <person name="Morin E."/>
            <person name="Kohler A."/>
            <person name="Barry K."/>
            <person name="LaButti K."/>
            <person name="Morin E."/>
            <person name="Salamov A."/>
            <person name="Lipzen A."/>
            <person name="Mereny Z."/>
            <person name="Hegedus B."/>
            <person name="Baldrian P."/>
            <person name="Stursova M."/>
            <person name="Weitz H."/>
            <person name="Taylor A."/>
            <person name="Grigoriev I.V."/>
            <person name="Nagy L.G."/>
            <person name="Martin F."/>
            <person name="Kauserud H."/>
        </authorList>
    </citation>
    <scope>NUCLEOTIDE SEQUENCE</scope>
    <source>
        <strain evidence="1">CBHHK067</strain>
    </source>
</reference>
<sequence length="230" mass="26265">MVYRKISDDLKECVLWLLEAGYSTEEVCDLLGVSRHSLFRWKANQEDYNSVKPPYNPLQGRPRILNADQTHDLLTMLQEAPEMYLDEIQDWIAVTQDTGISRTAIHTLIHDSGLTYKILRRAASERDEDARREFMEMVRKTFIASMIVTADESSKDECTIFRKRGRAPRGQRAQIDADFVRGDRYSILAAITVHGYIGTRIISGSVDGDEFSTLLSTILCGPHCYYLASY</sequence>
<dbReference type="PANTHER" id="PTHR46564:SF1">
    <property type="entry name" value="TRANSPOSASE"/>
    <property type="match status" value="1"/>
</dbReference>
<keyword evidence="2" id="KW-1185">Reference proteome</keyword>
<dbReference type="InterPro" id="IPR009057">
    <property type="entry name" value="Homeodomain-like_sf"/>
</dbReference>
<name>A0AAD7MCJ9_MYCRO</name>
<dbReference type="EMBL" id="JARKIE010000001">
    <property type="protein sequence ID" value="KAJ7710717.1"/>
    <property type="molecule type" value="Genomic_DNA"/>
</dbReference>
<protein>
    <recommendedName>
        <fullName evidence="3">Transposase</fullName>
    </recommendedName>
</protein>
<dbReference type="AlphaFoldDB" id="A0AAD7MCJ9"/>
<proteinExistence type="predicted"/>
<dbReference type="SUPFAM" id="SSF46689">
    <property type="entry name" value="Homeodomain-like"/>
    <property type="match status" value="1"/>
</dbReference>
<evidence type="ECO:0000313" key="1">
    <source>
        <dbReference type="EMBL" id="KAJ7710717.1"/>
    </source>
</evidence>
<dbReference type="Pfam" id="PF13384">
    <property type="entry name" value="HTH_23"/>
    <property type="match status" value="1"/>
</dbReference>
<comment type="caution">
    <text evidence="1">The sequence shown here is derived from an EMBL/GenBank/DDBJ whole genome shotgun (WGS) entry which is preliminary data.</text>
</comment>
<gene>
    <name evidence="1" type="ORF">B0H17DRAFT_914396</name>
</gene>
<evidence type="ECO:0000313" key="2">
    <source>
        <dbReference type="Proteomes" id="UP001221757"/>
    </source>
</evidence>
<accession>A0AAD7MCJ9</accession>
<organism evidence="1 2">
    <name type="scientific">Mycena rosella</name>
    <name type="common">Pink bonnet</name>
    <name type="synonym">Agaricus rosellus</name>
    <dbReference type="NCBI Taxonomy" id="1033263"/>
    <lineage>
        <taxon>Eukaryota</taxon>
        <taxon>Fungi</taxon>
        <taxon>Dikarya</taxon>
        <taxon>Basidiomycota</taxon>
        <taxon>Agaricomycotina</taxon>
        <taxon>Agaricomycetes</taxon>
        <taxon>Agaricomycetidae</taxon>
        <taxon>Agaricales</taxon>
        <taxon>Marasmiineae</taxon>
        <taxon>Mycenaceae</taxon>
        <taxon>Mycena</taxon>
    </lineage>
</organism>
<evidence type="ECO:0008006" key="3">
    <source>
        <dbReference type="Google" id="ProtNLM"/>
    </source>
</evidence>
<dbReference type="Proteomes" id="UP001221757">
    <property type="component" value="Unassembled WGS sequence"/>
</dbReference>